<keyword evidence="3" id="KW-1185">Reference proteome</keyword>
<dbReference type="EMBL" id="BAPV01000005">
    <property type="protein sequence ID" value="GBQ86123.1"/>
    <property type="molecule type" value="Genomic_DNA"/>
</dbReference>
<gene>
    <name evidence="2" type="ORF">AA0535_0939</name>
</gene>
<accession>A0ABQ0Q0H7</accession>
<reference evidence="2" key="1">
    <citation type="submission" date="2013-04" db="EMBL/GenBank/DDBJ databases">
        <title>The genome sequencing project of 58 acetic acid bacteria.</title>
        <authorList>
            <person name="Okamoto-Kainuma A."/>
            <person name="Ishikawa M."/>
            <person name="Umino S."/>
            <person name="Koizumi Y."/>
            <person name="Shiwa Y."/>
            <person name="Yoshikawa H."/>
            <person name="Matsutani M."/>
            <person name="Matsushita K."/>
        </authorList>
    </citation>
    <scope>NUCLEOTIDE SEQUENCE</scope>
    <source>
        <strain evidence="2">NRIC 0535</strain>
    </source>
</reference>
<name>A0ABQ0Q0H7_9PROT</name>
<evidence type="ECO:0008006" key="4">
    <source>
        <dbReference type="Google" id="ProtNLM"/>
    </source>
</evidence>
<protein>
    <recommendedName>
        <fullName evidence="4">Secreted protein</fullName>
    </recommendedName>
</protein>
<evidence type="ECO:0000313" key="2">
    <source>
        <dbReference type="EMBL" id="GBQ86123.1"/>
    </source>
</evidence>
<organism evidence="2 3">
    <name type="scientific">Asaia krungthepensis NRIC 0535</name>
    <dbReference type="NCBI Taxonomy" id="1307925"/>
    <lineage>
        <taxon>Bacteria</taxon>
        <taxon>Pseudomonadati</taxon>
        <taxon>Pseudomonadota</taxon>
        <taxon>Alphaproteobacteria</taxon>
        <taxon>Acetobacterales</taxon>
        <taxon>Acetobacteraceae</taxon>
        <taxon>Asaia</taxon>
    </lineage>
</organism>
<sequence>MRCMPALAVVTILLLVQAMPCAHATPERPVEQQGRHLDFDSRAPLRCSTAPHLVRTAYEPGQNTGSPVAQVEENGAGRTVSLRSCFSDTDRIGAGYTQFVRNSAVRHPHHRMKG</sequence>
<dbReference type="Proteomes" id="UP001062776">
    <property type="component" value="Unassembled WGS sequence"/>
</dbReference>
<comment type="caution">
    <text evidence="2">The sequence shown here is derived from an EMBL/GenBank/DDBJ whole genome shotgun (WGS) entry which is preliminary data.</text>
</comment>
<evidence type="ECO:0000256" key="1">
    <source>
        <dbReference type="SAM" id="SignalP"/>
    </source>
</evidence>
<feature type="signal peptide" evidence="1">
    <location>
        <begin position="1"/>
        <end position="24"/>
    </location>
</feature>
<feature type="chain" id="PRO_5046966733" description="Secreted protein" evidence="1">
    <location>
        <begin position="25"/>
        <end position="114"/>
    </location>
</feature>
<dbReference type="RefSeq" id="WP_264814751.1">
    <property type="nucleotide sequence ID" value="NZ_BAPV01000005.1"/>
</dbReference>
<evidence type="ECO:0000313" key="3">
    <source>
        <dbReference type="Proteomes" id="UP001062776"/>
    </source>
</evidence>
<proteinExistence type="predicted"/>
<keyword evidence="1" id="KW-0732">Signal</keyword>